<proteinExistence type="predicted"/>
<dbReference type="RefSeq" id="WP_073045745.1">
    <property type="nucleotide sequence ID" value="NZ_FQUO01000014.1"/>
</dbReference>
<dbReference type="AlphaFoldDB" id="A0A1M5FRI2"/>
<dbReference type="EMBL" id="FQUO01000014">
    <property type="protein sequence ID" value="SHF93761.1"/>
    <property type="molecule type" value="Genomic_DNA"/>
</dbReference>
<feature type="compositionally biased region" description="Polar residues" evidence="1">
    <location>
        <begin position="42"/>
        <end position="52"/>
    </location>
</feature>
<reference evidence="2 3" key="1">
    <citation type="submission" date="2016-11" db="EMBL/GenBank/DDBJ databases">
        <authorList>
            <person name="Jaros S."/>
            <person name="Januszkiewicz K."/>
            <person name="Wedrychowicz H."/>
        </authorList>
    </citation>
    <scope>NUCLEOTIDE SEQUENCE [LARGE SCALE GENOMIC DNA]</scope>
    <source>
        <strain evidence="2 3">DSM 26897</strain>
    </source>
</reference>
<feature type="compositionally biased region" description="Basic and acidic residues" evidence="1">
    <location>
        <begin position="1"/>
        <end position="10"/>
    </location>
</feature>
<evidence type="ECO:0000313" key="2">
    <source>
        <dbReference type="EMBL" id="SHF93761.1"/>
    </source>
</evidence>
<accession>A0A1M5FRI2</accession>
<dbReference type="Proteomes" id="UP000184368">
    <property type="component" value="Unassembled WGS sequence"/>
</dbReference>
<feature type="compositionally biased region" description="Acidic residues" evidence="1">
    <location>
        <begin position="53"/>
        <end position="67"/>
    </location>
</feature>
<protein>
    <submittedName>
        <fullName evidence="2">Uncharacterized protein</fullName>
    </submittedName>
</protein>
<evidence type="ECO:0000313" key="3">
    <source>
        <dbReference type="Proteomes" id="UP000184368"/>
    </source>
</evidence>
<feature type="region of interest" description="Disordered" evidence="1">
    <location>
        <begin position="1"/>
        <end position="79"/>
    </location>
</feature>
<feature type="compositionally biased region" description="Basic and acidic residues" evidence="1">
    <location>
        <begin position="18"/>
        <end position="37"/>
    </location>
</feature>
<evidence type="ECO:0000256" key="1">
    <source>
        <dbReference type="SAM" id="MobiDB-lite"/>
    </source>
</evidence>
<sequence length="79" mass="9008">MEQDKDKMIPDDNSQNRGDLEPGRGDRNLLSNTRDEAPIDQDSVQTSGSYSSDGDETYEDEDMDDPDYYEKRAGDDVRK</sequence>
<name>A0A1M5FRI2_9BACT</name>
<keyword evidence="3" id="KW-1185">Reference proteome</keyword>
<gene>
    <name evidence="2" type="ORF">SAMN05444008_114113</name>
</gene>
<feature type="compositionally biased region" description="Basic and acidic residues" evidence="1">
    <location>
        <begin position="68"/>
        <end position="79"/>
    </location>
</feature>
<organism evidence="2 3">
    <name type="scientific">Cnuella takakiae</name>
    <dbReference type="NCBI Taxonomy" id="1302690"/>
    <lineage>
        <taxon>Bacteria</taxon>
        <taxon>Pseudomonadati</taxon>
        <taxon>Bacteroidota</taxon>
        <taxon>Chitinophagia</taxon>
        <taxon>Chitinophagales</taxon>
        <taxon>Chitinophagaceae</taxon>
        <taxon>Cnuella</taxon>
    </lineage>
</organism>